<name>A0A1H3VN93_SELRU</name>
<dbReference type="GO" id="GO:0003677">
    <property type="term" value="F:DNA binding"/>
    <property type="evidence" value="ECO:0007669"/>
    <property type="project" value="InterPro"/>
</dbReference>
<evidence type="ECO:0000259" key="1">
    <source>
        <dbReference type="Pfam" id="PF08281"/>
    </source>
</evidence>
<dbReference type="Pfam" id="PF08281">
    <property type="entry name" value="Sigma70_r4_2"/>
    <property type="match status" value="1"/>
</dbReference>
<protein>
    <submittedName>
        <fullName evidence="2">RNA polymerase sigma-70 factor, ECF subfamily</fullName>
    </submittedName>
</protein>
<evidence type="ECO:0000313" key="2">
    <source>
        <dbReference type="EMBL" id="SDZ76255.1"/>
    </source>
</evidence>
<proteinExistence type="predicted"/>
<dbReference type="InterPro" id="IPR013324">
    <property type="entry name" value="RNA_pol_sigma_r3/r4-like"/>
</dbReference>
<dbReference type="RefSeq" id="WP_074670504.1">
    <property type="nucleotide sequence ID" value="NZ_FNQG01000002.1"/>
</dbReference>
<dbReference type="SUPFAM" id="SSF88659">
    <property type="entry name" value="Sigma3 and sigma4 domains of RNA polymerase sigma factors"/>
    <property type="match status" value="1"/>
</dbReference>
<dbReference type="Gene3D" id="1.10.10.10">
    <property type="entry name" value="Winged helix-like DNA-binding domain superfamily/Winged helix DNA-binding domain"/>
    <property type="match status" value="1"/>
</dbReference>
<dbReference type="InterPro" id="IPR013249">
    <property type="entry name" value="RNA_pol_sigma70_r4_t2"/>
</dbReference>
<gene>
    <name evidence="2" type="ORF">SAMN05660648_00421</name>
</gene>
<dbReference type="OrthoDB" id="2450987at2"/>
<dbReference type="Proteomes" id="UP000183469">
    <property type="component" value="Unassembled WGS sequence"/>
</dbReference>
<feature type="domain" description="RNA polymerase sigma factor 70 region 4 type 2" evidence="1">
    <location>
        <begin position="69"/>
        <end position="114"/>
    </location>
</feature>
<dbReference type="GO" id="GO:0006352">
    <property type="term" value="P:DNA-templated transcription initiation"/>
    <property type="evidence" value="ECO:0007669"/>
    <property type="project" value="InterPro"/>
</dbReference>
<dbReference type="InterPro" id="IPR036388">
    <property type="entry name" value="WH-like_DNA-bd_sf"/>
</dbReference>
<sequence length="128" mass="15693">MSSDSPKDKEAVTIMKVRNPNYFYGKKIIWNVYRRLLRRERMRCIEQREMLECLGQRLLGHTEDFSVVEFMDVFNRLEEEQRKLLQMKYVYDFSNKELAEYYGVHVSRISHRLSDCRNEFRRLWEGGR</sequence>
<accession>A0A1H3VN93</accession>
<organism evidence="2 3">
    <name type="scientific">Selenomonas ruminantium</name>
    <dbReference type="NCBI Taxonomy" id="971"/>
    <lineage>
        <taxon>Bacteria</taxon>
        <taxon>Bacillati</taxon>
        <taxon>Bacillota</taxon>
        <taxon>Negativicutes</taxon>
        <taxon>Selenomonadales</taxon>
        <taxon>Selenomonadaceae</taxon>
        <taxon>Selenomonas</taxon>
    </lineage>
</organism>
<dbReference type="AlphaFoldDB" id="A0A1H3VN93"/>
<evidence type="ECO:0000313" key="3">
    <source>
        <dbReference type="Proteomes" id="UP000183469"/>
    </source>
</evidence>
<dbReference type="GO" id="GO:0016987">
    <property type="term" value="F:sigma factor activity"/>
    <property type="evidence" value="ECO:0007669"/>
    <property type="project" value="InterPro"/>
</dbReference>
<dbReference type="EMBL" id="FNQG01000002">
    <property type="protein sequence ID" value="SDZ76255.1"/>
    <property type="molecule type" value="Genomic_DNA"/>
</dbReference>
<reference evidence="2 3" key="1">
    <citation type="submission" date="2016-10" db="EMBL/GenBank/DDBJ databases">
        <authorList>
            <person name="de Groot N.N."/>
        </authorList>
    </citation>
    <scope>NUCLEOTIDE SEQUENCE [LARGE SCALE GENOMIC DNA]</scope>
    <source>
        <strain evidence="2 3">DSM 2872</strain>
    </source>
</reference>